<comment type="caution">
    <text evidence="2">The sequence shown here is derived from an EMBL/GenBank/DDBJ whole genome shotgun (WGS) entry which is preliminary data.</text>
</comment>
<evidence type="ECO:0000313" key="2">
    <source>
        <dbReference type="EMBL" id="CAF4526269.1"/>
    </source>
</evidence>
<protein>
    <submittedName>
        <fullName evidence="2">Uncharacterized protein</fullName>
    </submittedName>
</protein>
<dbReference type="Proteomes" id="UP000677228">
    <property type="component" value="Unassembled WGS sequence"/>
</dbReference>
<dbReference type="AlphaFoldDB" id="A0A8S2Y1G6"/>
<proteinExistence type="predicted"/>
<dbReference type="EMBL" id="CAJOBA010102767">
    <property type="protein sequence ID" value="CAF4526269.1"/>
    <property type="molecule type" value="Genomic_DNA"/>
</dbReference>
<evidence type="ECO:0000313" key="1">
    <source>
        <dbReference type="EMBL" id="CAF1663802.1"/>
    </source>
</evidence>
<feature type="non-terminal residue" evidence="2">
    <location>
        <position position="1"/>
    </location>
</feature>
<reference evidence="2" key="1">
    <citation type="submission" date="2021-02" db="EMBL/GenBank/DDBJ databases">
        <authorList>
            <person name="Nowell W R."/>
        </authorList>
    </citation>
    <scope>NUCLEOTIDE SEQUENCE</scope>
</reference>
<gene>
    <name evidence="1" type="ORF">OVA965_LOCUS45424</name>
    <name evidence="2" type="ORF">TMI583_LOCUS48907</name>
</gene>
<name>A0A8S2Y1G6_9BILA</name>
<organism evidence="2 3">
    <name type="scientific">Didymodactylos carnosus</name>
    <dbReference type="NCBI Taxonomy" id="1234261"/>
    <lineage>
        <taxon>Eukaryota</taxon>
        <taxon>Metazoa</taxon>
        <taxon>Spiralia</taxon>
        <taxon>Gnathifera</taxon>
        <taxon>Rotifera</taxon>
        <taxon>Eurotatoria</taxon>
        <taxon>Bdelloidea</taxon>
        <taxon>Philodinida</taxon>
        <taxon>Philodinidae</taxon>
        <taxon>Didymodactylos</taxon>
    </lineage>
</organism>
<dbReference type="Proteomes" id="UP000682733">
    <property type="component" value="Unassembled WGS sequence"/>
</dbReference>
<dbReference type="EMBL" id="CAJNOK010071362">
    <property type="protein sequence ID" value="CAF1663802.1"/>
    <property type="molecule type" value="Genomic_DNA"/>
</dbReference>
<evidence type="ECO:0000313" key="3">
    <source>
        <dbReference type="Proteomes" id="UP000682733"/>
    </source>
</evidence>
<sequence>IILLQKAITNTTNKLMEYKIQKDSTEEKAHKLVYTILLDELTVIQHKWNSTNNVVNRLQQEKIRLKQFFIDKSNGIVGANLLTNETNLILNQNLKDGFIKIFTSDIILSLQTTKNLCIIIKFLV</sequence>
<accession>A0A8S2Y1G6</accession>